<dbReference type="SUPFAM" id="SSF56935">
    <property type="entry name" value="Porins"/>
    <property type="match status" value="1"/>
</dbReference>
<dbReference type="Gene3D" id="1.25.40.10">
    <property type="entry name" value="Tetratricopeptide repeat domain"/>
    <property type="match status" value="1"/>
</dbReference>
<evidence type="ECO:0000259" key="11">
    <source>
        <dbReference type="Pfam" id="PF24575"/>
    </source>
</evidence>
<comment type="subcellular location">
    <subcellularLocation>
        <location evidence="1">Cell outer membrane</location>
        <topology evidence="1">Multi-pass membrane protein</topology>
    </subcellularLocation>
</comment>
<evidence type="ECO:0000256" key="3">
    <source>
        <dbReference type="ARBA" id="ARBA00022692"/>
    </source>
</evidence>
<name>A0A4R1KQ51_9PAST</name>
<proteinExistence type="inferred from homology"/>
<dbReference type="Proteomes" id="UP000295496">
    <property type="component" value="Unassembled WGS sequence"/>
</dbReference>
<comment type="similarity">
    <text evidence="7">Belongs to the Slam family.</text>
</comment>
<evidence type="ECO:0000256" key="1">
    <source>
        <dbReference type="ARBA" id="ARBA00004571"/>
    </source>
</evidence>
<dbReference type="RefSeq" id="WP_132302612.1">
    <property type="nucleotide sequence ID" value="NZ_CP170642.1"/>
</dbReference>
<reference evidence="12 13" key="1">
    <citation type="submission" date="2019-03" db="EMBL/GenBank/DDBJ databases">
        <title>Genomic Encyclopedia of Type Strains, Phase IV (KMG-IV): sequencing the most valuable type-strain genomes for metagenomic binning, comparative biology and taxonomic classification.</title>
        <authorList>
            <person name="Goeker M."/>
        </authorList>
    </citation>
    <scope>NUCLEOTIDE SEQUENCE [LARGE SCALE GENOMIC DNA]</scope>
    <source>
        <strain evidence="12 13">DSM 10053</strain>
    </source>
</reference>
<keyword evidence="6" id="KW-0998">Cell outer membrane</keyword>
<keyword evidence="5" id="KW-0472">Membrane</keyword>
<comment type="caution">
    <text evidence="12">The sequence shown here is derived from an EMBL/GenBank/DDBJ whole genome shotgun (WGS) entry which is preliminary data.</text>
</comment>
<keyword evidence="4 9" id="KW-0732">Signal</keyword>
<dbReference type="Pfam" id="PF24575">
    <property type="entry name" value="TPR_Slam"/>
    <property type="match status" value="1"/>
</dbReference>
<evidence type="ECO:0000256" key="4">
    <source>
        <dbReference type="ARBA" id="ARBA00022729"/>
    </source>
</evidence>
<feature type="domain" description="Surface lipoprotein assembly modifier N-terminal TPR repeats region" evidence="11">
    <location>
        <begin position="76"/>
        <end position="181"/>
    </location>
</feature>
<dbReference type="InterPro" id="IPR007655">
    <property type="entry name" value="Slam_C"/>
</dbReference>
<evidence type="ECO:0000259" key="10">
    <source>
        <dbReference type="Pfam" id="PF04575"/>
    </source>
</evidence>
<keyword evidence="3" id="KW-0812">Transmembrane</keyword>
<evidence type="ECO:0000256" key="8">
    <source>
        <dbReference type="SAM" id="MobiDB-lite"/>
    </source>
</evidence>
<evidence type="ECO:0000256" key="9">
    <source>
        <dbReference type="SAM" id="SignalP"/>
    </source>
</evidence>
<dbReference type="EMBL" id="SMGJ01000007">
    <property type="protein sequence ID" value="TCK67128.1"/>
    <property type="molecule type" value="Genomic_DNA"/>
</dbReference>
<feature type="region of interest" description="Disordered" evidence="8">
    <location>
        <begin position="58"/>
        <end position="77"/>
    </location>
</feature>
<dbReference type="GO" id="GO:0009279">
    <property type="term" value="C:cell outer membrane"/>
    <property type="evidence" value="ECO:0007669"/>
    <property type="project" value="UniProtKB-SubCell"/>
</dbReference>
<gene>
    <name evidence="12" type="ORF">EV692_2034</name>
</gene>
<evidence type="ECO:0000256" key="5">
    <source>
        <dbReference type="ARBA" id="ARBA00023136"/>
    </source>
</evidence>
<dbReference type="SUPFAM" id="SSF48452">
    <property type="entry name" value="TPR-like"/>
    <property type="match status" value="1"/>
</dbReference>
<evidence type="ECO:0000313" key="12">
    <source>
        <dbReference type="EMBL" id="TCK67128.1"/>
    </source>
</evidence>
<evidence type="ECO:0000256" key="6">
    <source>
        <dbReference type="ARBA" id="ARBA00023237"/>
    </source>
</evidence>
<organism evidence="12 13">
    <name type="scientific">Lonepinella koalarum</name>
    <dbReference type="NCBI Taxonomy" id="53417"/>
    <lineage>
        <taxon>Bacteria</taxon>
        <taxon>Pseudomonadati</taxon>
        <taxon>Pseudomonadota</taxon>
        <taxon>Gammaproteobacteria</taxon>
        <taxon>Pasteurellales</taxon>
        <taxon>Pasteurellaceae</taxon>
        <taxon>Lonepinella</taxon>
    </lineage>
</organism>
<dbReference type="InterPro" id="IPR011990">
    <property type="entry name" value="TPR-like_helical_dom_sf"/>
</dbReference>
<dbReference type="InterPro" id="IPR057556">
    <property type="entry name" value="TPR_Slam"/>
</dbReference>
<keyword evidence="2" id="KW-1134">Transmembrane beta strand</keyword>
<feature type="signal peptide" evidence="9">
    <location>
        <begin position="1"/>
        <end position="25"/>
    </location>
</feature>
<keyword evidence="13" id="KW-1185">Reference proteome</keyword>
<evidence type="ECO:0000313" key="13">
    <source>
        <dbReference type="Proteomes" id="UP000295496"/>
    </source>
</evidence>
<protein>
    <submittedName>
        <fullName evidence="12">Uncharacterized protein DUF560</fullName>
    </submittedName>
</protein>
<evidence type="ECO:0000256" key="7">
    <source>
        <dbReference type="ARBA" id="ARBA00023609"/>
    </source>
</evidence>
<feature type="chain" id="PRO_5030099080" evidence="9">
    <location>
        <begin position="26"/>
        <end position="498"/>
    </location>
</feature>
<dbReference type="AlphaFoldDB" id="A0A4R1KQ51"/>
<dbReference type="Pfam" id="PF04575">
    <property type="entry name" value="SlipAM"/>
    <property type="match status" value="1"/>
</dbReference>
<feature type="domain" description="Surface lipoprotein assembly modifier C-terminal" evidence="10">
    <location>
        <begin position="210"/>
        <end position="498"/>
    </location>
</feature>
<sequence length="498" mass="58339">MKQKPFFRSTLTLAFVATFPTLALAAEEPSPEQQQLEINRRFDDQRMRDNSLDQQIQLKQIPQSKQPVQQTESHSLSISKEELAKHPELVIRALIPALSQGKTEIVAMLYPIYQKIDSRWHDPLLTQWQQAILAKKERNYNQSIRIYRQILADRNDILPIRFQLATVLFENKEYDAAEGQFEKLRSENLTPAVAGLIDAYINAIHQQDRWSFGGGFTYLNDPNINNAPKSGTTYGNWTSPKRESAQGVGYNFDASKKWSWGNGFYHQLDLSLYGKYYWNNKKFNEMTMHEGFGLGYQTGRSDLSLIPFLEQTLYAGGRETRESLKRFSKSGGSTLSFSYWLNPKWQWRANYLYSEQRYTERKHLNGNTHYISTGLSYLRNAQQYWYINLSYNRTGTRDIDDSYIRRAINLGWVQEWGKGLSTRVNLNYGKKHYKGPMPVFNITQRNKEYGAAVSVWHRAFHYKGITPRLTYSYHKTKSNHVFYTYDKHQVYLELSKRF</sequence>
<dbReference type="OrthoDB" id="8606547at2"/>
<accession>A0A4R1KQ51</accession>
<evidence type="ECO:0000256" key="2">
    <source>
        <dbReference type="ARBA" id="ARBA00022452"/>
    </source>
</evidence>